<evidence type="ECO:0000313" key="2">
    <source>
        <dbReference type="EMBL" id="EWC42750.1"/>
    </source>
</evidence>
<comment type="caution">
    <text evidence="2">The sequence shown here is derived from an EMBL/GenBank/DDBJ whole genome shotgun (WGS) entry which is preliminary data.</text>
</comment>
<keyword evidence="1" id="KW-0732">Signal</keyword>
<evidence type="ECO:0000313" key="3">
    <source>
        <dbReference type="Proteomes" id="UP000026923"/>
    </source>
</evidence>
<feature type="chain" id="PRO_5001606536" evidence="1">
    <location>
        <begin position="20"/>
        <end position="121"/>
    </location>
</feature>
<dbReference type="eggNOG" id="ENOG5031FUS">
    <property type="taxonomic scope" value="Bacteria"/>
</dbReference>
<dbReference type="EMBL" id="AMCZ02000002">
    <property type="protein sequence ID" value="EWC42750.1"/>
    <property type="molecule type" value="Genomic_DNA"/>
</dbReference>
<evidence type="ECO:0000256" key="1">
    <source>
        <dbReference type="SAM" id="SignalP"/>
    </source>
</evidence>
<dbReference type="RefSeq" id="WP_003295841.1">
    <property type="nucleotide sequence ID" value="NZ_KK020675.1"/>
</dbReference>
<dbReference type="OrthoDB" id="6881474at2"/>
<accession>A0A061JVT7</accession>
<protein>
    <submittedName>
        <fullName evidence="2">Uncharacterized protein</fullName>
    </submittedName>
</protein>
<name>A0A061JVT7_STUST</name>
<dbReference type="AlphaFoldDB" id="A0A061JVT7"/>
<organism evidence="2 3">
    <name type="scientific">Stutzerimonas stutzeri KOS6</name>
    <dbReference type="NCBI Taxonomy" id="1218352"/>
    <lineage>
        <taxon>Bacteria</taxon>
        <taxon>Pseudomonadati</taxon>
        <taxon>Pseudomonadota</taxon>
        <taxon>Gammaproteobacteria</taxon>
        <taxon>Pseudomonadales</taxon>
        <taxon>Pseudomonadaceae</taxon>
        <taxon>Stutzerimonas</taxon>
    </lineage>
</organism>
<feature type="signal peptide" evidence="1">
    <location>
        <begin position="1"/>
        <end position="19"/>
    </location>
</feature>
<reference evidence="2 3" key="1">
    <citation type="journal article" date="2013" name="Genome Announc.">
        <title>Draft Genome of the Nitrogen-Fixing Bacterium Pseudomonas stutzeri Strain KOS6 Isolated from Industrial Hydrocarbon Sludge.</title>
        <authorList>
            <person name="Grigoryeva T.V."/>
            <person name="Laikov A.V."/>
            <person name="Naumova R.P."/>
            <person name="Manolov A.I."/>
            <person name="Larin A.K."/>
            <person name="Karpova I.Y."/>
            <person name="Semashko T.A."/>
            <person name="Alexeev D.G."/>
            <person name="Kostryukova E.S."/>
            <person name="Muller R."/>
            <person name="Govorun V.M."/>
        </authorList>
    </citation>
    <scope>NUCLEOTIDE SEQUENCE [LARGE SCALE GENOMIC DNA]</scope>
    <source>
        <strain evidence="2 3">KOS6</strain>
    </source>
</reference>
<sequence>MRKPLVLLFALLFGGISHATELTVEEYTSDPIALLDEQGRLQKKVSQAELPATPLLARQWNDDLELVQVEVAGQLVWLDGVDVRLSQGKTVPMPCAALPRARAESATNLSTIGYGAGCAKN</sequence>
<dbReference type="Proteomes" id="UP000026923">
    <property type="component" value="Unassembled WGS sequence"/>
</dbReference>
<dbReference type="HOGENOM" id="CLU_2303592_0_0_6"/>
<gene>
    <name evidence="2" type="ORF">B597_002105</name>
</gene>
<proteinExistence type="predicted"/>